<organism evidence="1">
    <name type="scientific">marine sediment metagenome</name>
    <dbReference type="NCBI Taxonomy" id="412755"/>
    <lineage>
        <taxon>unclassified sequences</taxon>
        <taxon>metagenomes</taxon>
        <taxon>ecological metagenomes</taxon>
    </lineage>
</organism>
<sequence>MIDEGKAIPFFGDSNTGRDYTYIDDIIDGITKCKGLADPTAGKEHLRFSILEEVMPLNWRNLLD</sequence>
<gene>
    <name evidence="1" type="ORF">S03H2_37180</name>
</gene>
<feature type="non-terminal residue" evidence="1">
    <location>
        <position position="64"/>
    </location>
</feature>
<dbReference type="EMBL" id="BARU01022858">
    <property type="protein sequence ID" value="GAH47792.1"/>
    <property type="molecule type" value="Genomic_DNA"/>
</dbReference>
<comment type="caution">
    <text evidence="1">The sequence shown here is derived from an EMBL/GenBank/DDBJ whole genome shotgun (WGS) entry which is preliminary data.</text>
</comment>
<dbReference type="AlphaFoldDB" id="X1FS26"/>
<evidence type="ECO:0000313" key="1">
    <source>
        <dbReference type="EMBL" id="GAH47792.1"/>
    </source>
</evidence>
<proteinExistence type="predicted"/>
<accession>X1FS26</accession>
<protein>
    <submittedName>
        <fullName evidence="1">Uncharacterized protein</fullName>
    </submittedName>
</protein>
<reference evidence="1" key="1">
    <citation type="journal article" date="2014" name="Front. Microbiol.">
        <title>High frequency of phylogenetically diverse reductive dehalogenase-homologous genes in deep subseafloor sedimentary metagenomes.</title>
        <authorList>
            <person name="Kawai M."/>
            <person name="Futagami T."/>
            <person name="Toyoda A."/>
            <person name="Takaki Y."/>
            <person name="Nishi S."/>
            <person name="Hori S."/>
            <person name="Arai W."/>
            <person name="Tsubouchi T."/>
            <person name="Morono Y."/>
            <person name="Uchiyama I."/>
            <person name="Ito T."/>
            <person name="Fujiyama A."/>
            <person name="Inagaki F."/>
            <person name="Takami H."/>
        </authorList>
    </citation>
    <scope>NUCLEOTIDE SEQUENCE</scope>
    <source>
        <strain evidence="1">Expedition CK06-06</strain>
    </source>
</reference>
<name>X1FS26_9ZZZZ</name>